<dbReference type="EMBL" id="CP002271">
    <property type="protein sequence ID" value="ADO69618.1"/>
    <property type="molecule type" value="Genomic_DNA"/>
</dbReference>
<sequence>MKDEALKMKESQDPRMYLGRLEQIIRSELGALGAGVEPLLSEVRAGLADLYPEPGGIRLAPKEQDARHAKLLQTLDGLEDVLEALQLAVRTGRSDAGAARGKG</sequence>
<dbReference type="KEGG" id="sur:STAUR_1814"/>
<evidence type="ECO:0000313" key="2">
    <source>
        <dbReference type="Proteomes" id="UP000001351"/>
    </source>
</evidence>
<proteinExistence type="predicted"/>
<name>E3FTK4_STIAD</name>
<dbReference type="OrthoDB" id="5525029at2"/>
<accession>E3FTK4</accession>
<reference evidence="1 2" key="1">
    <citation type="journal article" date="2011" name="Mol. Biol. Evol.">
        <title>Comparative genomic analysis of fruiting body formation in Myxococcales.</title>
        <authorList>
            <person name="Huntley S."/>
            <person name="Hamann N."/>
            <person name="Wegener-Feldbrugge S."/>
            <person name="Treuner-Lange A."/>
            <person name="Kube M."/>
            <person name="Reinhardt R."/>
            <person name="Klages S."/>
            <person name="Muller R."/>
            <person name="Ronning C.M."/>
            <person name="Nierman W.C."/>
            <person name="Sogaard-Andersen L."/>
        </authorList>
    </citation>
    <scope>NUCLEOTIDE SEQUENCE [LARGE SCALE GENOMIC DNA]</scope>
    <source>
        <strain evidence="1 2">DW4/3-1</strain>
    </source>
</reference>
<organism evidence="1 2">
    <name type="scientific">Stigmatella aurantiaca (strain DW4/3-1)</name>
    <dbReference type="NCBI Taxonomy" id="378806"/>
    <lineage>
        <taxon>Bacteria</taxon>
        <taxon>Pseudomonadati</taxon>
        <taxon>Myxococcota</taxon>
        <taxon>Myxococcia</taxon>
        <taxon>Myxococcales</taxon>
        <taxon>Cystobacterineae</taxon>
        <taxon>Archangiaceae</taxon>
        <taxon>Stigmatella</taxon>
    </lineage>
</organism>
<dbReference type="STRING" id="378806.STAUR_1814"/>
<evidence type="ECO:0000313" key="1">
    <source>
        <dbReference type="EMBL" id="ADO69618.1"/>
    </source>
</evidence>
<dbReference type="AlphaFoldDB" id="E3FTK4"/>
<protein>
    <submittedName>
        <fullName evidence="1">Uncharacterized protein</fullName>
    </submittedName>
</protein>
<dbReference type="RefSeq" id="WP_013374882.1">
    <property type="nucleotide sequence ID" value="NC_014623.1"/>
</dbReference>
<gene>
    <name evidence="1" type="ordered locus">STAUR_1814</name>
</gene>
<keyword evidence="2" id="KW-1185">Reference proteome</keyword>
<dbReference type="Proteomes" id="UP000001351">
    <property type="component" value="Chromosome"/>
</dbReference>
<dbReference type="HOGENOM" id="CLU_2262116_0_0_7"/>